<gene>
    <name evidence="1" type="ORF">JYK02_18700</name>
</gene>
<sequence>MERLPELYEDRLLLEPKEEDDELRLEELRLLLEELRLPEELRLLLEELRLEPR</sequence>
<name>A0ABS3DEU6_9BACT</name>
<dbReference type="Proteomes" id="UP000664052">
    <property type="component" value="Unassembled WGS sequence"/>
</dbReference>
<reference evidence="1 2" key="1">
    <citation type="submission" date="2021-02" db="EMBL/GenBank/DDBJ databases">
        <title>De Novo genome assembly of isolated myxobacteria.</title>
        <authorList>
            <person name="Stevens D.C."/>
        </authorList>
    </citation>
    <scope>NUCLEOTIDE SEQUENCE [LARGE SCALE GENOMIC DNA]</scope>
    <source>
        <strain evidence="1 2">ATCC 29039</strain>
    </source>
</reference>
<proteinExistence type="predicted"/>
<comment type="caution">
    <text evidence="1">The sequence shown here is derived from an EMBL/GenBank/DDBJ whole genome shotgun (WGS) entry which is preliminary data.</text>
</comment>
<keyword evidence="2" id="KW-1185">Reference proteome</keyword>
<evidence type="ECO:0000313" key="2">
    <source>
        <dbReference type="Proteomes" id="UP000664052"/>
    </source>
</evidence>
<protein>
    <submittedName>
        <fullName evidence="1">Uncharacterized protein</fullName>
    </submittedName>
</protein>
<evidence type="ECO:0000313" key="1">
    <source>
        <dbReference type="EMBL" id="MBN8229542.1"/>
    </source>
</evidence>
<accession>A0ABS3DEU6</accession>
<organism evidence="1 2">
    <name type="scientific">Corallococcus macrosporus</name>
    <dbReference type="NCBI Taxonomy" id="35"/>
    <lineage>
        <taxon>Bacteria</taxon>
        <taxon>Pseudomonadati</taxon>
        <taxon>Myxococcota</taxon>
        <taxon>Myxococcia</taxon>
        <taxon>Myxococcales</taxon>
        <taxon>Cystobacterineae</taxon>
        <taxon>Myxococcaceae</taxon>
        <taxon>Corallococcus</taxon>
    </lineage>
</organism>
<dbReference type="EMBL" id="JAFIMU010000007">
    <property type="protein sequence ID" value="MBN8229542.1"/>
    <property type="molecule type" value="Genomic_DNA"/>
</dbReference>
<dbReference type="RefSeq" id="WP_207052854.1">
    <property type="nucleotide sequence ID" value="NZ_JAFIMU010000007.1"/>
</dbReference>